<gene>
    <name evidence="1" type="ORF">MLD38_032099</name>
</gene>
<dbReference type="EMBL" id="CM042889">
    <property type="protein sequence ID" value="KAI4318389.1"/>
    <property type="molecule type" value="Genomic_DNA"/>
</dbReference>
<reference evidence="2" key="1">
    <citation type="journal article" date="2023" name="Front. Plant Sci.">
        <title>Chromosomal-level genome assembly of Melastoma candidum provides insights into trichome evolution.</title>
        <authorList>
            <person name="Zhong Y."/>
            <person name="Wu W."/>
            <person name="Sun C."/>
            <person name="Zou P."/>
            <person name="Liu Y."/>
            <person name="Dai S."/>
            <person name="Zhou R."/>
        </authorList>
    </citation>
    <scope>NUCLEOTIDE SEQUENCE [LARGE SCALE GENOMIC DNA]</scope>
</reference>
<evidence type="ECO:0000313" key="1">
    <source>
        <dbReference type="EMBL" id="KAI4318389.1"/>
    </source>
</evidence>
<organism evidence="1 2">
    <name type="scientific">Melastoma candidum</name>
    <dbReference type="NCBI Taxonomy" id="119954"/>
    <lineage>
        <taxon>Eukaryota</taxon>
        <taxon>Viridiplantae</taxon>
        <taxon>Streptophyta</taxon>
        <taxon>Embryophyta</taxon>
        <taxon>Tracheophyta</taxon>
        <taxon>Spermatophyta</taxon>
        <taxon>Magnoliopsida</taxon>
        <taxon>eudicotyledons</taxon>
        <taxon>Gunneridae</taxon>
        <taxon>Pentapetalae</taxon>
        <taxon>rosids</taxon>
        <taxon>malvids</taxon>
        <taxon>Myrtales</taxon>
        <taxon>Melastomataceae</taxon>
        <taxon>Melastomatoideae</taxon>
        <taxon>Melastomateae</taxon>
        <taxon>Melastoma</taxon>
    </lineage>
</organism>
<dbReference type="Proteomes" id="UP001057402">
    <property type="component" value="Chromosome 10"/>
</dbReference>
<sequence>MIVQYNVWNAIQNDPRMAASLLRLHFHDCFVDGCEASVLLDDTTDMKGEKHAGPNNNSLRGYEVIDAIKADLERFCPSTVSCADIVALAARDAVTMSGGPFWAVPLGRRDGLTAREKSANEQLPSPFEPLDNIITKFASKGLDVKEVVVLSGGHTIGSAQCFTFKRRLFDFNGSGKPDPTLDASFLTNLQTTCPKPDGSNSNLAPLDATNKRFDGIYYSALLNNSGLLESDQALAVDRRTAPMVYNYANNPDSFWNDFGTSMVKMGSVGVITGGNGQIRRKCGSVN</sequence>
<name>A0ACB9M2K2_9MYRT</name>
<accession>A0ACB9M2K2</accession>
<protein>
    <submittedName>
        <fullName evidence="1">Uncharacterized protein</fullName>
    </submittedName>
</protein>
<keyword evidence="2" id="KW-1185">Reference proteome</keyword>
<comment type="caution">
    <text evidence="1">The sequence shown here is derived from an EMBL/GenBank/DDBJ whole genome shotgun (WGS) entry which is preliminary data.</text>
</comment>
<evidence type="ECO:0000313" key="2">
    <source>
        <dbReference type="Proteomes" id="UP001057402"/>
    </source>
</evidence>
<proteinExistence type="predicted"/>